<dbReference type="GO" id="GO:0020037">
    <property type="term" value="F:heme binding"/>
    <property type="evidence" value="ECO:0007669"/>
    <property type="project" value="UniProtKB-UniRule"/>
</dbReference>
<dbReference type="Gene3D" id="1.20.58.480">
    <property type="match status" value="1"/>
</dbReference>
<dbReference type="PANTHER" id="PTHR28657:SF10">
    <property type="entry name" value="INDOLEAMINE 2,3-DIOXYGENASE"/>
    <property type="match status" value="1"/>
</dbReference>
<comment type="similarity">
    <text evidence="1 5">Belongs to the indoleamine 2,3-dioxygenase family.</text>
</comment>
<evidence type="ECO:0000256" key="3">
    <source>
        <dbReference type="ARBA" id="ARBA00023004"/>
    </source>
</evidence>
<evidence type="ECO:0000256" key="5">
    <source>
        <dbReference type="RuleBase" id="RU369119"/>
    </source>
</evidence>
<evidence type="ECO:0000256" key="1">
    <source>
        <dbReference type="ARBA" id="ARBA00007119"/>
    </source>
</evidence>
<dbReference type="SUPFAM" id="SSF140959">
    <property type="entry name" value="Indolic compounds 2,3-dioxygenase-like"/>
    <property type="match status" value="1"/>
</dbReference>
<dbReference type="GO" id="GO:0033754">
    <property type="term" value="F:indoleamine 2,3-dioxygenase activity"/>
    <property type="evidence" value="ECO:0007669"/>
    <property type="project" value="UniProtKB-EC"/>
</dbReference>
<evidence type="ECO:0000313" key="7">
    <source>
        <dbReference type="Proteomes" id="UP000184383"/>
    </source>
</evidence>
<dbReference type="GO" id="GO:0046872">
    <property type="term" value="F:metal ion binding"/>
    <property type="evidence" value="ECO:0007669"/>
    <property type="project" value="UniProtKB-UniRule"/>
</dbReference>
<comment type="catalytic activity">
    <reaction evidence="5">
        <text>L-tryptophan + O2 = N-formyl-L-kynurenine</text>
        <dbReference type="Rhea" id="RHEA:24536"/>
        <dbReference type="ChEBI" id="CHEBI:15379"/>
        <dbReference type="ChEBI" id="CHEBI:57912"/>
        <dbReference type="ChEBI" id="CHEBI:58629"/>
    </reaction>
</comment>
<evidence type="ECO:0000256" key="2">
    <source>
        <dbReference type="ARBA" id="ARBA00022723"/>
    </source>
</evidence>
<dbReference type="Pfam" id="PF01231">
    <property type="entry name" value="IDO"/>
    <property type="match status" value="1"/>
</dbReference>
<dbReference type="GO" id="GO:0019441">
    <property type="term" value="P:L-tryptophan catabolic process to kynurenine"/>
    <property type="evidence" value="ECO:0007669"/>
    <property type="project" value="UniProtKB-UniRule"/>
</dbReference>
<dbReference type="EMBL" id="KV878209">
    <property type="protein sequence ID" value="OJJ40758.1"/>
    <property type="molecule type" value="Genomic_DNA"/>
</dbReference>
<keyword evidence="4 5" id="KW-0349">Heme</keyword>
<evidence type="ECO:0000256" key="4">
    <source>
        <dbReference type="PIRSR" id="PIRSR600898-1"/>
    </source>
</evidence>
<dbReference type="GO" id="GO:0005737">
    <property type="term" value="C:cytoplasm"/>
    <property type="evidence" value="ECO:0007669"/>
    <property type="project" value="TreeGrafter"/>
</dbReference>
<dbReference type="EC" id="1.13.11.52" evidence="5"/>
<keyword evidence="5" id="KW-0560">Oxidoreductase</keyword>
<keyword evidence="3 4" id="KW-0408">Iron</keyword>
<organism evidence="6 7">
    <name type="scientific">Aspergillus wentii DTO 134E9</name>
    <dbReference type="NCBI Taxonomy" id="1073089"/>
    <lineage>
        <taxon>Eukaryota</taxon>
        <taxon>Fungi</taxon>
        <taxon>Dikarya</taxon>
        <taxon>Ascomycota</taxon>
        <taxon>Pezizomycotina</taxon>
        <taxon>Eurotiomycetes</taxon>
        <taxon>Eurotiomycetidae</taxon>
        <taxon>Eurotiales</taxon>
        <taxon>Aspergillaceae</taxon>
        <taxon>Aspergillus</taxon>
        <taxon>Aspergillus subgen. Cremei</taxon>
    </lineage>
</organism>
<dbReference type="RefSeq" id="XP_040694434.1">
    <property type="nucleotide sequence ID" value="XM_040836979.1"/>
</dbReference>
<dbReference type="GeneID" id="63752827"/>
<dbReference type="PROSITE" id="PS00876">
    <property type="entry name" value="IDO_1"/>
    <property type="match status" value="1"/>
</dbReference>
<keyword evidence="5" id="KW-0223">Dioxygenase</keyword>
<name>A0A1L9S0W2_ASPWE</name>
<dbReference type="FunFam" id="1.20.58.480:FF:000004">
    <property type="entry name" value="Indoleamine 2,3-dioxygenase subfamily"/>
    <property type="match status" value="1"/>
</dbReference>
<dbReference type="InterPro" id="IPR000898">
    <property type="entry name" value="Indolamine_dOase"/>
</dbReference>
<dbReference type="STRING" id="1073089.A0A1L9S0W2"/>
<sequence length="430" mass="47854">MRQTLDTDLEQYRVSSENGFLPDALPLRKMPDPYYSPWEDAVHDLPERIQSGSIRQTVDNLPILSTSKLQGEPEWRRAYVILAYLTHAYIWGGEKPKDILPPSISCPFLEISSYLELPPCATYIALSLWNYNIQSRDPDITDPDSLTVNTSFTGTKDEEWFFMVSVAIEARGAKLIPLMLQAIHASNINNAKGVITALNQLSDGLHELGRILERMYEKCKPSAFFHQIRPFLAGSKNMATAGLPNGVFYDQGEGKGKWHQYSGGSNAQSSLIQTFDIFLGVEHSATGETKPNSSSQSQGKTGYIQDMRNYMPGPHRRFLEMLTRLSNVRSYAMSHKSDSSVRDAYNGAIMALGQFRDKHIQLVSRYIIMAARTQPSNHLPGKLNLATATSQMKGLSEKSKKGVCGTGGTDLIPFLKQTRDTTKAAASYAD</sequence>
<dbReference type="GO" id="GO:0034354">
    <property type="term" value="P:'de novo' NAD+ biosynthetic process from L-tryptophan"/>
    <property type="evidence" value="ECO:0007669"/>
    <property type="project" value="TreeGrafter"/>
</dbReference>
<comment type="function">
    <text evidence="5">Produces N-formyl-kynurenine through the oxidation of tryptophan.</text>
</comment>
<gene>
    <name evidence="6" type="ORF">ASPWEDRAFT_47526</name>
</gene>
<keyword evidence="2 4" id="KW-0479">Metal-binding</keyword>
<protein>
    <recommendedName>
        <fullName evidence="5">Indoleamine 2,3-dioxygenase</fullName>
        <ecNumber evidence="5">1.13.11.52</ecNumber>
    </recommendedName>
</protein>
<keyword evidence="7" id="KW-1185">Reference proteome</keyword>
<dbReference type="OrthoDB" id="540174at2759"/>
<dbReference type="AlphaFoldDB" id="A0A1L9S0W2"/>
<accession>A0A1L9S0W2</accession>
<feature type="binding site" description="proximal binding residue" evidence="4">
    <location>
        <position position="359"/>
    </location>
    <ligand>
        <name>heme b</name>
        <dbReference type="ChEBI" id="CHEBI:60344"/>
    </ligand>
    <ligandPart>
        <name>Fe</name>
        <dbReference type="ChEBI" id="CHEBI:18248"/>
    </ligandPart>
</feature>
<dbReference type="VEuPathDB" id="FungiDB:ASPWEDRAFT_47526"/>
<proteinExistence type="inferred from homology"/>
<dbReference type="Proteomes" id="UP000184383">
    <property type="component" value="Unassembled WGS sequence"/>
</dbReference>
<dbReference type="InterPro" id="IPR037217">
    <property type="entry name" value="Trp/Indoleamine_2_3_dOase-like"/>
</dbReference>
<evidence type="ECO:0000313" key="6">
    <source>
        <dbReference type="EMBL" id="OJJ40758.1"/>
    </source>
</evidence>
<dbReference type="PANTHER" id="PTHR28657">
    <property type="entry name" value="INDOLEAMINE 2,3-DIOXYGENASE"/>
    <property type="match status" value="1"/>
</dbReference>
<reference evidence="7" key="1">
    <citation type="journal article" date="2017" name="Genome Biol.">
        <title>Comparative genomics reveals high biological diversity and specific adaptations in the industrially and medically important fungal genus Aspergillus.</title>
        <authorList>
            <person name="de Vries R.P."/>
            <person name="Riley R."/>
            <person name="Wiebenga A."/>
            <person name="Aguilar-Osorio G."/>
            <person name="Amillis S."/>
            <person name="Uchima C.A."/>
            <person name="Anderluh G."/>
            <person name="Asadollahi M."/>
            <person name="Askin M."/>
            <person name="Barry K."/>
            <person name="Battaglia E."/>
            <person name="Bayram O."/>
            <person name="Benocci T."/>
            <person name="Braus-Stromeyer S.A."/>
            <person name="Caldana C."/>
            <person name="Canovas D."/>
            <person name="Cerqueira G.C."/>
            <person name="Chen F."/>
            <person name="Chen W."/>
            <person name="Choi C."/>
            <person name="Clum A."/>
            <person name="Dos Santos R.A."/>
            <person name="Damasio A.R."/>
            <person name="Diallinas G."/>
            <person name="Emri T."/>
            <person name="Fekete E."/>
            <person name="Flipphi M."/>
            <person name="Freyberg S."/>
            <person name="Gallo A."/>
            <person name="Gournas C."/>
            <person name="Habgood R."/>
            <person name="Hainaut M."/>
            <person name="Harispe M.L."/>
            <person name="Henrissat B."/>
            <person name="Hilden K.S."/>
            <person name="Hope R."/>
            <person name="Hossain A."/>
            <person name="Karabika E."/>
            <person name="Karaffa L."/>
            <person name="Karanyi Z."/>
            <person name="Krasevec N."/>
            <person name="Kuo A."/>
            <person name="Kusch H."/>
            <person name="LaButti K."/>
            <person name="Lagendijk E.L."/>
            <person name="Lapidus A."/>
            <person name="Levasseur A."/>
            <person name="Lindquist E."/>
            <person name="Lipzen A."/>
            <person name="Logrieco A.F."/>
            <person name="MacCabe A."/>
            <person name="Maekelae M.R."/>
            <person name="Malavazi I."/>
            <person name="Melin P."/>
            <person name="Meyer V."/>
            <person name="Mielnichuk N."/>
            <person name="Miskei M."/>
            <person name="Molnar A.P."/>
            <person name="Mule G."/>
            <person name="Ngan C.Y."/>
            <person name="Orejas M."/>
            <person name="Orosz E."/>
            <person name="Ouedraogo J.P."/>
            <person name="Overkamp K.M."/>
            <person name="Park H.-S."/>
            <person name="Perrone G."/>
            <person name="Piumi F."/>
            <person name="Punt P.J."/>
            <person name="Ram A.F."/>
            <person name="Ramon A."/>
            <person name="Rauscher S."/>
            <person name="Record E."/>
            <person name="Riano-Pachon D.M."/>
            <person name="Robert V."/>
            <person name="Roehrig J."/>
            <person name="Ruller R."/>
            <person name="Salamov A."/>
            <person name="Salih N.S."/>
            <person name="Samson R.A."/>
            <person name="Sandor E."/>
            <person name="Sanguinetti M."/>
            <person name="Schuetze T."/>
            <person name="Sepcic K."/>
            <person name="Shelest E."/>
            <person name="Sherlock G."/>
            <person name="Sophianopoulou V."/>
            <person name="Squina F.M."/>
            <person name="Sun H."/>
            <person name="Susca A."/>
            <person name="Todd R.B."/>
            <person name="Tsang A."/>
            <person name="Unkles S.E."/>
            <person name="van de Wiele N."/>
            <person name="van Rossen-Uffink D."/>
            <person name="Oliveira J.V."/>
            <person name="Vesth T.C."/>
            <person name="Visser J."/>
            <person name="Yu J.-H."/>
            <person name="Zhou M."/>
            <person name="Andersen M.R."/>
            <person name="Archer D.B."/>
            <person name="Baker S.E."/>
            <person name="Benoit I."/>
            <person name="Brakhage A.A."/>
            <person name="Braus G.H."/>
            <person name="Fischer R."/>
            <person name="Frisvad J.C."/>
            <person name="Goldman G.H."/>
            <person name="Houbraken J."/>
            <person name="Oakley B."/>
            <person name="Pocsi I."/>
            <person name="Scazzocchio C."/>
            <person name="Seiboth B."/>
            <person name="vanKuyk P.A."/>
            <person name="Wortman J."/>
            <person name="Dyer P.S."/>
            <person name="Grigoriev I.V."/>
        </authorList>
    </citation>
    <scope>NUCLEOTIDE SEQUENCE [LARGE SCALE GENOMIC DNA]</scope>
    <source>
        <strain evidence="7">DTO 134E9</strain>
    </source>
</reference>